<dbReference type="Proteomes" id="UP000887563">
    <property type="component" value="Unplaced"/>
</dbReference>
<dbReference type="AlphaFoldDB" id="A0A914M1V4"/>
<protein>
    <submittedName>
        <fullName evidence="2">Uncharacterized protein</fullName>
    </submittedName>
</protein>
<organism evidence="1 2">
    <name type="scientific">Meloidogyne incognita</name>
    <name type="common">Southern root-knot nematode worm</name>
    <name type="synonym">Oxyuris incognita</name>
    <dbReference type="NCBI Taxonomy" id="6306"/>
    <lineage>
        <taxon>Eukaryota</taxon>
        <taxon>Metazoa</taxon>
        <taxon>Ecdysozoa</taxon>
        <taxon>Nematoda</taxon>
        <taxon>Chromadorea</taxon>
        <taxon>Rhabditida</taxon>
        <taxon>Tylenchina</taxon>
        <taxon>Tylenchomorpha</taxon>
        <taxon>Tylenchoidea</taxon>
        <taxon>Meloidogynidae</taxon>
        <taxon>Meloidogyninae</taxon>
        <taxon>Meloidogyne</taxon>
        <taxon>Meloidogyne incognita group</taxon>
    </lineage>
</organism>
<sequence length="79" mass="9177">MLLDISNHMSHIYLIQSISLFYRKPEGHNSDQKQLVTLKQIGDVLGRLKEVANRLENFYSGQPLHWNSCSFVNNNKFSL</sequence>
<evidence type="ECO:0000313" key="2">
    <source>
        <dbReference type="WBParaSite" id="Minc3s00903g18700"/>
    </source>
</evidence>
<evidence type="ECO:0000313" key="1">
    <source>
        <dbReference type="Proteomes" id="UP000887563"/>
    </source>
</evidence>
<reference evidence="2" key="1">
    <citation type="submission" date="2022-11" db="UniProtKB">
        <authorList>
            <consortium name="WormBaseParasite"/>
        </authorList>
    </citation>
    <scope>IDENTIFICATION</scope>
</reference>
<name>A0A914M1V4_MELIC</name>
<dbReference type="WBParaSite" id="Minc3s00903g18700">
    <property type="protein sequence ID" value="Minc3s00903g18700"/>
    <property type="gene ID" value="Minc3s00903g18700"/>
</dbReference>
<keyword evidence="1" id="KW-1185">Reference proteome</keyword>
<proteinExistence type="predicted"/>
<accession>A0A914M1V4</accession>